<dbReference type="InterPro" id="IPR029787">
    <property type="entry name" value="Nucleotide_cyclase"/>
</dbReference>
<dbReference type="NCBIfam" id="TIGR00229">
    <property type="entry name" value="sensory_box"/>
    <property type="match status" value="2"/>
</dbReference>
<dbReference type="CDD" id="cd00130">
    <property type="entry name" value="PAS"/>
    <property type="match status" value="2"/>
</dbReference>
<evidence type="ECO:0000259" key="6">
    <source>
        <dbReference type="PROSITE" id="PS50112"/>
    </source>
</evidence>
<dbReference type="InterPro" id="IPR035919">
    <property type="entry name" value="EAL_sf"/>
</dbReference>
<evidence type="ECO:0000313" key="11">
    <source>
        <dbReference type="Proteomes" id="UP000012043"/>
    </source>
</evidence>
<dbReference type="SMART" id="SM00091">
    <property type="entry name" value="PAS"/>
    <property type="match status" value="2"/>
</dbReference>
<dbReference type="NCBIfam" id="TIGR00254">
    <property type="entry name" value="GGDEF"/>
    <property type="match status" value="1"/>
</dbReference>
<feature type="transmembrane region" description="Helical" evidence="5">
    <location>
        <begin position="69"/>
        <end position="87"/>
    </location>
</feature>
<dbReference type="PATRIC" id="fig|1197174.4.peg.170"/>
<dbReference type="PROSITE" id="PS50113">
    <property type="entry name" value="PAC"/>
    <property type="match status" value="1"/>
</dbReference>
<dbReference type="CDD" id="cd01948">
    <property type="entry name" value="EAL"/>
    <property type="match status" value="1"/>
</dbReference>
<dbReference type="InterPro" id="IPR013655">
    <property type="entry name" value="PAS_fold_3"/>
</dbReference>
<dbReference type="Gene3D" id="3.20.20.450">
    <property type="entry name" value="EAL domain"/>
    <property type="match status" value="1"/>
</dbReference>
<keyword evidence="5" id="KW-1133">Transmembrane helix</keyword>
<accession>J2IIP6</accession>
<dbReference type="FunFam" id="3.30.70.270:FF:000001">
    <property type="entry name" value="Diguanylate cyclase domain protein"/>
    <property type="match status" value="1"/>
</dbReference>
<evidence type="ECO:0000256" key="3">
    <source>
        <dbReference type="ARBA" id="ARBA00022636"/>
    </source>
</evidence>
<dbReference type="PROSITE" id="PS50883">
    <property type="entry name" value="EAL"/>
    <property type="match status" value="1"/>
</dbReference>
<comment type="catalytic activity">
    <reaction evidence="4">
        <text>3',3'-c-di-GMP + H2O = 5'-phosphoguanylyl(3'-&gt;5')guanosine + H(+)</text>
        <dbReference type="Rhea" id="RHEA:24902"/>
        <dbReference type="ChEBI" id="CHEBI:15377"/>
        <dbReference type="ChEBI" id="CHEBI:15378"/>
        <dbReference type="ChEBI" id="CHEBI:58754"/>
        <dbReference type="ChEBI" id="CHEBI:58805"/>
        <dbReference type="EC" id="3.1.4.52"/>
    </reaction>
    <physiologicalReaction direction="left-to-right" evidence="4">
        <dbReference type="Rhea" id="RHEA:24903"/>
    </physiologicalReaction>
</comment>
<feature type="transmembrane region" description="Helical" evidence="5">
    <location>
        <begin position="28"/>
        <end position="49"/>
    </location>
</feature>
<evidence type="ECO:0000256" key="1">
    <source>
        <dbReference type="ARBA" id="ARBA00001946"/>
    </source>
</evidence>
<dbReference type="SMART" id="SM00267">
    <property type="entry name" value="GGDEF"/>
    <property type="match status" value="1"/>
</dbReference>
<feature type="domain" description="EAL" evidence="8">
    <location>
        <begin position="529"/>
        <end position="783"/>
    </location>
</feature>
<evidence type="ECO:0000256" key="2">
    <source>
        <dbReference type="ARBA" id="ARBA00012282"/>
    </source>
</evidence>
<evidence type="ECO:0000259" key="9">
    <source>
        <dbReference type="PROSITE" id="PS50887"/>
    </source>
</evidence>
<dbReference type="AlphaFoldDB" id="J2IIP6"/>
<dbReference type="Pfam" id="PF08447">
    <property type="entry name" value="PAS_3"/>
    <property type="match status" value="1"/>
</dbReference>
<dbReference type="InterPro" id="IPR001633">
    <property type="entry name" value="EAL_dom"/>
</dbReference>
<dbReference type="SUPFAM" id="SSF55785">
    <property type="entry name" value="PYP-like sensor domain (PAS domain)"/>
    <property type="match status" value="2"/>
</dbReference>
<dbReference type="GO" id="GO:0071111">
    <property type="term" value="F:cyclic-guanylate-specific phosphodiesterase activity"/>
    <property type="evidence" value="ECO:0007669"/>
    <property type="project" value="UniProtKB-EC"/>
</dbReference>
<proteinExistence type="predicted"/>
<evidence type="ECO:0000259" key="8">
    <source>
        <dbReference type="PROSITE" id="PS50883"/>
    </source>
</evidence>
<dbReference type="InterPro" id="IPR035965">
    <property type="entry name" value="PAS-like_dom_sf"/>
</dbReference>
<keyword evidence="5" id="KW-0812">Transmembrane</keyword>
<dbReference type="InterPro" id="IPR052155">
    <property type="entry name" value="Biofilm_reg_signaling"/>
</dbReference>
<dbReference type="InterPro" id="IPR000160">
    <property type="entry name" value="GGDEF_dom"/>
</dbReference>
<gene>
    <name evidence="10" type="ORF">AEST_01730</name>
</gene>
<dbReference type="InterPro" id="IPR043128">
    <property type="entry name" value="Rev_trsase/Diguanyl_cyclase"/>
</dbReference>
<reference evidence="10 11" key="1">
    <citation type="journal article" date="2012" name="J. Bacteriol.">
        <title>Genome Sequence of Pectin-Degrading Alishewanella aestuarii Strain B11T, Isolated from Tidal Flat Sediment.</title>
        <authorList>
            <person name="Jung J."/>
            <person name="Choi S."/>
            <person name="Chun J."/>
            <person name="Park W."/>
        </authorList>
    </citation>
    <scope>NUCLEOTIDE SEQUENCE [LARGE SCALE GENOMIC DNA]</scope>
    <source>
        <strain evidence="10 11">B11</strain>
    </source>
</reference>
<dbReference type="SUPFAM" id="SSF141868">
    <property type="entry name" value="EAL domain-like"/>
    <property type="match status" value="1"/>
</dbReference>
<dbReference type="SMART" id="SM00052">
    <property type="entry name" value="EAL"/>
    <property type="match status" value="1"/>
</dbReference>
<dbReference type="Pfam" id="PF00989">
    <property type="entry name" value="PAS"/>
    <property type="match status" value="1"/>
</dbReference>
<dbReference type="GO" id="GO:0071732">
    <property type="term" value="P:cellular response to nitric oxide"/>
    <property type="evidence" value="ECO:0007669"/>
    <property type="project" value="UniProtKB-ARBA"/>
</dbReference>
<dbReference type="InterPro" id="IPR000014">
    <property type="entry name" value="PAS"/>
</dbReference>
<keyword evidence="5" id="KW-0472">Membrane</keyword>
<dbReference type="Gene3D" id="3.30.450.20">
    <property type="entry name" value="PAS domain"/>
    <property type="match status" value="2"/>
</dbReference>
<evidence type="ECO:0000259" key="7">
    <source>
        <dbReference type="PROSITE" id="PS50113"/>
    </source>
</evidence>
<dbReference type="SUPFAM" id="SSF55073">
    <property type="entry name" value="Nucleotide cyclase"/>
    <property type="match status" value="1"/>
</dbReference>
<feature type="domain" description="PAS" evidence="6">
    <location>
        <begin position="100"/>
        <end position="170"/>
    </location>
</feature>
<organism evidence="10 11">
    <name type="scientific">Alishewanella aestuarii B11</name>
    <dbReference type="NCBI Taxonomy" id="1197174"/>
    <lineage>
        <taxon>Bacteria</taxon>
        <taxon>Pseudomonadati</taxon>
        <taxon>Pseudomonadota</taxon>
        <taxon>Gammaproteobacteria</taxon>
        <taxon>Alteromonadales</taxon>
        <taxon>Alteromonadaceae</taxon>
        <taxon>Alishewanella</taxon>
    </lineage>
</organism>
<dbReference type="GO" id="GO:0006355">
    <property type="term" value="P:regulation of DNA-templated transcription"/>
    <property type="evidence" value="ECO:0007669"/>
    <property type="project" value="InterPro"/>
</dbReference>
<dbReference type="FunFam" id="3.20.20.450:FF:000001">
    <property type="entry name" value="Cyclic di-GMP phosphodiesterase yahA"/>
    <property type="match status" value="1"/>
</dbReference>
<evidence type="ECO:0000313" key="10">
    <source>
        <dbReference type="EMBL" id="EJI87132.1"/>
    </source>
</evidence>
<dbReference type="Pfam" id="PF00990">
    <property type="entry name" value="GGDEF"/>
    <property type="match status" value="1"/>
</dbReference>
<dbReference type="PANTHER" id="PTHR44757:SF2">
    <property type="entry name" value="BIOFILM ARCHITECTURE MAINTENANCE PROTEIN MBAA"/>
    <property type="match status" value="1"/>
</dbReference>
<dbReference type="PROSITE" id="PS50887">
    <property type="entry name" value="GGDEF"/>
    <property type="match status" value="1"/>
</dbReference>
<dbReference type="Pfam" id="PF00563">
    <property type="entry name" value="EAL"/>
    <property type="match status" value="1"/>
</dbReference>
<sequence>MLDSKEFAISVWTTPRAMKQLDAKLNKLRYYPLFGALIYLLFGALWITFSDQLLLSLAVDPQTLSRYQSYKGYFYIALTAALAWILLRQRLHFSRSLTKSEYILDQTIEKAAAGIAHVSPSGQFLRVNQELCRLLGYSMAELRELSFQQLTHPMDLARDQALVEETLSGLRQHYSLEKRYLRKDGQVIWARLSVSLIAATDISDTFFVSVIQDISDVKLAQLKLEESELRFRTLLDSMPTISVQGYDEDGTTLFWNKGSELVYGYSSQEAIGRSLLDLIIPEKMQEGVREAVSQMASSGEARHAEELVLKRKDGSPVTVYSSHAVVILPDKKPQIYCIDIDLTTYKQQEAQLAFLAQYDPLTHLPNRHFFANQLEQALKVARREQLQLAVLILDLDNFKNINDSYGHNVGDQLLKQVAEKLRICCRDTDTLARLGGDEFAILIEHLEQPEDAARFAQELLRTMQQTLMLPPDLELSAAASIGISLFPQHHDNVEALLQGADAALYKAKAEGRNTYYYYSDQLTAQARQRLVLEGRLRNAIKTGQLHCYYQPQLEVATGRIIGAELLLRWRDPELGFVSPEISIPLAESSGLIHALGIQVLQQACVQGKAWLDEGLPAISLAVNVSAHQFSRGELGQQVRTLLAETGFPAKFLELEVTESALMQDEDKVIETMQQLRATGVRLAIDDFGTGYSSLAYLQRLPLDILKVDRRFICNMTTNPDNQQITKAIIELGHTLRFEVLAEGVETAEQLAMLQQMRCNYYQGYLFSKPVPAETFRQLLAQQQGVGVRAH</sequence>
<dbReference type="InterPro" id="IPR013767">
    <property type="entry name" value="PAS_fold"/>
</dbReference>
<keyword evidence="11" id="KW-1185">Reference proteome</keyword>
<dbReference type="InterPro" id="IPR000700">
    <property type="entry name" value="PAS-assoc_C"/>
</dbReference>
<evidence type="ECO:0000256" key="4">
    <source>
        <dbReference type="ARBA" id="ARBA00051114"/>
    </source>
</evidence>
<dbReference type="CDD" id="cd01949">
    <property type="entry name" value="GGDEF"/>
    <property type="match status" value="1"/>
</dbReference>
<feature type="domain" description="PAS" evidence="6">
    <location>
        <begin position="227"/>
        <end position="299"/>
    </location>
</feature>
<dbReference type="EC" id="3.1.4.52" evidence="2"/>
<name>J2IIP6_9ALTE</name>
<protein>
    <recommendedName>
        <fullName evidence="2">cyclic-guanylate-specific phosphodiesterase</fullName>
        <ecNumber evidence="2">3.1.4.52</ecNumber>
    </recommendedName>
</protein>
<dbReference type="Proteomes" id="UP000012043">
    <property type="component" value="Unassembled WGS sequence"/>
</dbReference>
<feature type="domain" description="PAC" evidence="7">
    <location>
        <begin position="174"/>
        <end position="226"/>
    </location>
</feature>
<dbReference type="PROSITE" id="PS50112">
    <property type="entry name" value="PAS"/>
    <property type="match status" value="2"/>
</dbReference>
<keyword evidence="3" id="KW-0973">c-di-GMP</keyword>
<dbReference type="SMART" id="SM00086">
    <property type="entry name" value="PAC"/>
    <property type="match status" value="1"/>
</dbReference>
<dbReference type="EMBL" id="ALAB01000001">
    <property type="protein sequence ID" value="EJI87132.1"/>
    <property type="molecule type" value="Genomic_DNA"/>
</dbReference>
<dbReference type="PANTHER" id="PTHR44757">
    <property type="entry name" value="DIGUANYLATE CYCLASE DGCP"/>
    <property type="match status" value="1"/>
</dbReference>
<feature type="domain" description="GGDEF" evidence="9">
    <location>
        <begin position="386"/>
        <end position="520"/>
    </location>
</feature>
<dbReference type="InterPro" id="IPR001610">
    <property type="entry name" value="PAC"/>
</dbReference>
<evidence type="ECO:0000256" key="5">
    <source>
        <dbReference type="SAM" id="Phobius"/>
    </source>
</evidence>
<comment type="cofactor">
    <cofactor evidence="1">
        <name>Mg(2+)</name>
        <dbReference type="ChEBI" id="CHEBI:18420"/>
    </cofactor>
</comment>
<dbReference type="Gene3D" id="3.30.70.270">
    <property type="match status" value="1"/>
</dbReference>
<comment type="caution">
    <text evidence="10">The sequence shown here is derived from an EMBL/GenBank/DDBJ whole genome shotgun (WGS) entry which is preliminary data.</text>
</comment>